<proteinExistence type="predicted"/>
<dbReference type="HOGENOM" id="CLU_1051224_0_0_1"/>
<name>A0A0E0MGI9_ORYPU</name>
<dbReference type="Gramene" id="OPUNC11G14580.1">
    <property type="protein sequence ID" value="OPUNC11G14580.1"/>
    <property type="gene ID" value="OPUNC11G14580"/>
</dbReference>
<sequence>MATPPPPAVRPGEGAAARALTSLSSWLAWVKRGAYGWLASAALRLSSWREGAFASTAAKASGEEAINKPSGKKGIKKLLRTKRSNGDFPVDMRPQRRHHDDYDLVQPQLYSRSFAADRKSPRVDPSENRDKIMHLSFKEANEKCKKNHTLCLACFMANFGSKSPVRPRDIHNDNMGFVSRRRSEVLWLPCRDRERNLRWPPPKDKSLSTRLELELYDLLVLEVEEETRQRPSRSGRLGKVAEVGEDPRIATVYLSSSSAASLRRS</sequence>
<accession>A0A0E0MGI9</accession>
<evidence type="ECO:0000313" key="1">
    <source>
        <dbReference type="EnsemblPlants" id="OPUNC11G14580.1"/>
    </source>
</evidence>
<protein>
    <submittedName>
        <fullName evidence="1">Uncharacterized protein</fullName>
    </submittedName>
</protein>
<organism evidence="1">
    <name type="scientific">Oryza punctata</name>
    <name type="common">Red rice</name>
    <dbReference type="NCBI Taxonomy" id="4537"/>
    <lineage>
        <taxon>Eukaryota</taxon>
        <taxon>Viridiplantae</taxon>
        <taxon>Streptophyta</taxon>
        <taxon>Embryophyta</taxon>
        <taxon>Tracheophyta</taxon>
        <taxon>Spermatophyta</taxon>
        <taxon>Magnoliopsida</taxon>
        <taxon>Liliopsida</taxon>
        <taxon>Poales</taxon>
        <taxon>Poaceae</taxon>
        <taxon>BOP clade</taxon>
        <taxon>Oryzoideae</taxon>
        <taxon>Oryzeae</taxon>
        <taxon>Oryzinae</taxon>
        <taxon>Oryza</taxon>
    </lineage>
</organism>
<keyword evidence="2" id="KW-1185">Reference proteome</keyword>
<reference evidence="1" key="2">
    <citation type="submission" date="2018-05" db="EMBL/GenBank/DDBJ databases">
        <title>OpunRS2 (Oryza punctata Reference Sequence Version 2).</title>
        <authorList>
            <person name="Zhang J."/>
            <person name="Kudrna D."/>
            <person name="Lee S."/>
            <person name="Talag J."/>
            <person name="Welchert J."/>
            <person name="Wing R.A."/>
        </authorList>
    </citation>
    <scope>NUCLEOTIDE SEQUENCE [LARGE SCALE GENOMIC DNA]</scope>
</reference>
<dbReference type="Proteomes" id="UP000026962">
    <property type="component" value="Chromosome 11"/>
</dbReference>
<evidence type="ECO:0000313" key="2">
    <source>
        <dbReference type="Proteomes" id="UP000026962"/>
    </source>
</evidence>
<reference evidence="1" key="1">
    <citation type="submission" date="2015-04" db="UniProtKB">
        <authorList>
            <consortium name="EnsemblPlants"/>
        </authorList>
    </citation>
    <scope>IDENTIFICATION</scope>
</reference>
<dbReference type="AlphaFoldDB" id="A0A0E0MGI9"/>
<dbReference type="EnsemblPlants" id="OPUNC11G14580.1">
    <property type="protein sequence ID" value="OPUNC11G14580.1"/>
    <property type="gene ID" value="OPUNC11G14580"/>
</dbReference>